<name>A0A6L5HW04_9PSED</name>
<keyword evidence="2" id="KW-0238">DNA-binding</keyword>
<dbReference type="InterPro" id="IPR036286">
    <property type="entry name" value="LexA/Signal_pep-like_sf"/>
</dbReference>
<evidence type="ECO:0000256" key="4">
    <source>
        <dbReference type="SAM" id="MobiDB-lite"/>
    </source>
</evidence>
<dbReference type="Gene3D" id="2.10.109.10">
    <property type="entry name" value="Umud Fragment, subunit A"/>
    <property type="match status" value="1"/>
</dbReference>
<dbReference type="CDD" id="cd00093">
    <property type="entry name" value="HTH_XRE"/>
    <property type="match status" value="1"/>
</dbReference>
<feature type="compositionally biased region" description="Basic and acidic residues" evidence="4">
    <location>
        <begin position="83"/>
        <end position="98"/>
    </location>
</feature>
<comment type="caution">
    <text evidence="6">The sequence shown here is derived from an EMBL/GenBank/DDBJ whole genome shotgun (WGS) entry which is preliminary data.</text>
</comment>
<evidence type="ECO:0000256" key="1">
    <source>
        <dbReference type="ARBA" id="ARBA00023015"/>
    </source>
</evidence>
<dbReference type="AlphaFoldDB" id="A0A6L5HW04"/>
<evidence type="ECO:0000313" key="7">
    <source>
        <dbReference type="Proteomes" id="UP000478064"/>
    </source>
</evidence>
<dbReference type="InterPro" id="IPR039418">
    <property type="entry name" value="LexA-like"/>
</dbReference>
<evidence type="ECO:0000256" key="2">
    <source>
        <dbReference type="ARBA" id="ARBA00023125"/>
    </source>
</evidence>
<proteinExistence type="predicted"/>
<dbReference type="PANTHER" id="PTHR40661:SF3">
    <property type="entry name" value="FELS-1 PROPHAGE TRANSCRIPTIONAL REGULATOR"/>
    <property type="match status" value="1"/>
</dbReference>
<keyword evidence="3" id="KW-0804">Transcription</keyword>
<dbReference type="Gene3D" id="1.10.260.40">
    <property type="entry name" value="lambda repressor-like DNA-binding domains"/>
    <property type="match status" value="1"/>
</dbReference>
<dbReference type="EMBL" id="WIVU01000031">
    <property type="protein sequence ID" value="MQU07107.1"/>
    <property type="molecule type" value="Genomic_DNA"/>
</dbReference>
<accession>A0A6L5HW04</accession>
<dbReference type="PROSITE" id="PS51257">
    <property type="entry name" value="PROKAR_LIPOPROTEIN"/>
    <property type="match status" value="1"/>
</dbReference>
<protein>
    <submittedName>
        <fullName evidence="6">Helix-turn-helix domain-containing protein</fullName>
    </submittedName>
</protein>
<dbReference type="Pfam" id="PF00717">
    <property type="entry name" value="Peptidase_S24"/>
    <property type="match status" value="1"/>
</dbReference>
<dbReference type="InterPro" id="IPR015927">
    <property type="entry name" value="Peptidase_S24_S26A/B/C"/>
</dbReference>
<reference evidence="6 7" key="1">
    <citation type="submission" date="2019-10" db="EMBL/GenBank/DDBJ databases">
        <title>Evaluation of single-gene subtyping targets for Pseudomonas.</title>
        <authorList>
            <person name="Reichler S.J."/>
            <person name="Orsi R.H."/>
            <person name="Wiedmann M."/>
            <person name="Martin N.H."/>
            <person name="Murphy S.I."/>
        </authorList>
    </citation>
    <scope>NUCLEOTIDE SEQUENCE [LARGE SCALE GENOMIC DNA]</scope>
    <source>
        <strain evidence="6 7">FSL R10-1637</strain>
    </source>
</reference>
<dbReference type="GO" id="GO:0003677">
    <property type="term" value="F:DNA binding"/>
    <property type="evidence" value="ECO:0007669"/>
    <property type="project" value="UniProtKB-KW"/>
</dbReference>
<sequence length="249" mass="27525">MNTLGLRIKQLRKAKGLSQQALAFACGWESQSRIGNYEKGTRQPNLEDLEKIALALDTTLPDLVAGRDRSELDSLPDNIQGRVRSEDRLTRDSGRSTDKNQPISSNVGWAKKGVVPVIGNAQLGNSGYFEALDFPQGHGDGYLKIHSDDPDAYGLRVLGDSMLPRIKNGEFVLVEPNKSFVSGDEVMVRTTSGRTMIKEFIYLRDGMYRLDSVNAEHATVHIDQNDVEEIHLVGGILKSSRFLHSASDI</sequence>
<feature type="domain" description="HTH cro/C1-type" evidence="5">
    <location>
        <begin position="8"/>
        <end position="63"/>
    </location>
</feature>
<dbReference type="InterPro" id="IPR001387">
    <property type="entry name" value="Cro/C1-type_HTH"/>
</dbReference>
<dbReference type="RefSeq" id="WP_153374288.1">
    <property type="nucleotide sequence ID" value="NZ_WIVU01000031.1"/>
</dbReference>
<dbReference type="SMART" id="SM00530">
    <property type="entry name" value="HTH_XRE"/>
    <property type="match status" value="1"/>
</dbReference>
<dbReference type="Pfam" id="PF01381">
    <property type="entry name" value="HTH_3"/>
    <property type="match status" value="1"/>
</dbReference>
<gene>
    <name evidence="6" type="ORF">GHO27_15575</name>
</gene>
<keyword evidence="1" id="KW-0805">Transcription regulation</keyword>
<evidence type="ECO:0000259" key="5">
    <source>
        <dbReference type="PROSITE" id="PS50943"/>
    </source>
</evidence>
<dbReference type="SUPFAM" id="SSF47413">
    <property type="entry name" value="lambda repressor-like DNA-binding domains"/>
    <property type="match status" value="1"/>
</dbReference>
<feature type="region of interest" description="Disordered" evidence="4">
    <location>
        <begin position="67"/>
        <end position="105"/>
    </location>
</feature>
<dbReference type="Proteomes" id="UP000478064">
    <property type="component" value="Unassembled WGS sequence"/>
</dbReference>
<dbReference type="InterPro" id="IPR010982">
    <property type="entry name" value="Lambda_DNA-bd_dom_sf"/>
</dbReference>
<organism evidence="6 7">
    <name type="scientific">Pseudomonas helleri</name>
    <dbReference type="NCBI Taxonomy" id="1608996"/>
    <lineage>
        <taxon>Bacteria</taxon>
        <taxon>Pseudomonadati</taxon>
        <taxon>Pseudomonadota</taxon>
        <taxon>Gammaproteobacteria</taxon>
        <taxon>Pseudomonadales</taxon>
        <taxon>Pseudomonadaceae</taxon>
        <taxon>Pseudomonas</taxon>
    </lineage>
</organism>
<evidence type="ECO:0000256" key="3">
    <source>
        <dbReference type="ARBA" id="ARBA00023163"/>
    </source>
</evidence>
<evidence type="ECO:0000313" key="6">
    <source>
        <dbReference type="EMBL" id="MQU07107.1"/>
    </source>
</evidence>
<dbReference type="SUPFAM" id="SSF51306">
    <property type="entry name" value="LexA/Signal peptidase"/>
    <property type="match status" value="1"/>
</dbReference>
<dbReference type="PANTHER" id="PTHR40661">
    <property type="match status" value="1"/>
</dbReference>
<dbReference type="CDD" id="cd06529">
    <property type="entry name" value="S24_LexA-like"/>
    <property type="match status" value="1"/>
</dbReference>
<dbReference type="PROSITE" id="PS50943">
    <property type="entry name" value="HTH_CROC1"/>
    <property type="match status" value="1"/>
</dbReference>